<dbReference type="AlphaFoldDB" id="A0A8J7LBQ0"/>
<gene>
    <name evidence="1" type="ORF">I8752_03005</name>
</gene>
<sequence>MMNKFKYFSLLFLYVVLMDGTTINISAQAAESRVLVIAENESLSQSDIDKVIAFYEWAFTAKFTQEQRNQYQSIKLNEFRKNPAETKKSIENIISNYTQVLAKNEEEQNRVRQAFNGNFVGQLRNLPNDAEAKLLLSVYNSAHVGETTSNNADDSSGNVGDISSLVGKWVWTHTGNSSYSTSGAYTGSNGSRFTYQFLPNGTVEFTGIMNVMNGSCNQQIFQSRKGKVNLSGSTMTINWSPATFTRDFSCDRANNYTKTLPAENETYQVKFKTDLGQKQLCLTAKDETCYSPTN</sequence>
<name>A0A8J7LBQ0_9NOST</name>
<evidence type="ECO:0000313" key="2">
    <source>
        <dbReference type="Proteomes" id="UP000662314"/>
    </source>
</evidence>
<comment type="caution">
    <text evidence="1">The sequence shown here is derived from an EMBL/GenBank/DDBJ whole genome shotgun (WGS) entry which is preliminary data.</text>
</comment>
<keyword evidence="2" id="KW-1185">Reference proteome</keyword>
<dbReference type="Proteomes" id="UP000662314">
    <property type="component" value="Unassembled WGS sequence"/>
</dbReference>
<proteinExistence type="predicted"/>
<dbReference type="EMBL" id="JAECZA010000006">
    <property type="protein sequence ID" value="MBH8572017.1"/>
    <property type="molecule type" value="Genomic_DNA"/>
</dbReference>
<dbReference type="RefSeq" id="WP_214430848.1">
    <property type="nucleotide sequence ID" value="NZ_CAWPUQ010000295.1"/>
</dbReference>
<organism evidence="1 2">
    <name type="scientific">Dendronalium phyllosphericum CENA369</name>
    <dbReference type="NCBI Taxonomy" id="1725256"/>
    <lineage>
        <taxon>Bacteria</taxon>
        <taxon>Bacillati</taxon>
        <taxon>Cyanobacteriota</taxon>
        <taxon>Cyanophyceae</taxon>
        <taxon>Nostocales</taxon>
        <taxon>Nostocaceae</taxon>
        <taxon>Dendronalium</taxon>
        <taxon>Dendronalium phyllosphericum</taxon>
    </lineage>
</organism>
<accession>A0A8J7LBQ0</accession>
<evidence type="ECO:0000313" key="1">
    <source>
        <dbReference type="EMBL" id="MBH8572017.1"/>
    </source>
</evidence>
<reference evidence="1 2" key="1">
    <citation type="journal article" date="2021" name="Int. J. Syst. Evol. Microbiol.">
        <title>Amazonocrinis nigriterrae gen. nov., sp. nov., Atlanticothrix silvestris gen. nov., sp. nov. and Dendronalium phyllosphericum gen. nov., sp. nov., nostocacean cyanobacteria from Brazilian environments.</title>
        <authorList>
            <person name="Alvarenga D.O."/>
            <person name="Andreote A.P.D."/>
            <person name="Branco L.H.Z."/>
            <person name="Delbaje E."/>
            <person name="Cruz R.B."/>
            <person name="Varani A.M."/>
            <person name="Fiore M.F."/>
        </authorList>
    </citation>
    <scope>NUCLEOTIDE SEQUENCE [LARGE SCALE GENOMIC DNA]</scope>
    <source>
        <strain evidence="1 2">CENA369</strain>
    </source>
</reference>
<protein>
    <submittedName>
        <fullName evidence="1">Uncharacterized protein</fullName>
    </submittedName>
</protein>